<sequence>MSSSSSSRSSKLASSSRWAGAGARPSRLPSTLAPGSPCPAAVAALYLIVHRFS</sequence>
<feature type="compositionally biased region" description="Low complexity" evidence="1">
    <location>
        <begin position="1"/>
        <end position="27"/>
    </location>
</feature>
<accession>A0A926FM24</accession>
<feature type="region of interest" description="Disordered" evidence="1">
    <location>
        <begin position="1"/>
        <end position="37"/>
    </location>
</feature>
<organism evidence="2">
    <name type="scientific">Aeromonas hydrophila</name>
    <dbReference type="NCBI Taxonomy" id="644"/>
    <lineage>
        <taxon>Bacteria</taxon>
        <taxon>Pseudomonadati</taxon>
        <taxon>Pseudomonadota</taxon>
        <taxon>Gammaproteobacteria</taxon>
        <taxon>Aeromonadales</taxon>
        <taxon>Aeromonadaceae</taxon>
        <taxon>Aeromonas</taxon>
    </lineage>
</organism>
<proteinExistence type="predicted"/>
<gene>
    <name evidence="2" type="ORF">H2136_24115</name>
</gene>
<comment type="caution">
    <text evidence="2">The sequence shown here is derived from an EMBL/GenBank/DDBJ whole genome shotgun (WGS) entry which is preliminary data.</text>
</comment>
<dbReference type="AlphaFoldDB" id="A0A926FM24"/>
<reference evidence="2" key="1">
    <citation type="submission" date="2020-07" db="EMBL/GenBank/DDBJ databases">
        <title>Carbapenem Resistant Aeromonas hydrophila Carrying blacphA7 Isolated from Two Solid Organ Transplant Patients.</title>
        <authorList>
            <person name="Hilt E."/>
            <person name="Fitzwater S.P."/>
            <person name="Ward K."/>
            <person name="De St Maurice A."/>
            <person name="Chandrasekaran S."/>
            <person name="Garner O.B."/>
            <person name="Yang S."/>
        </authorList>
    </citation>
    <scope>NUCLEOTIDE SEQUENCE</scope>
    <source>
        <strain evidence="2">B-1</strain>
    </source>
</reference>
<evidence type="ECO:0000313" key="2">
    <source>
        <dbReference type="EMBL" id="MBC8674503.1"/>
    </source>
</evidence>
<dbReference type="EMBL" id="JACLAN010000023">
    <property type="protein sequence ID" value="MBC8674503.1"/>
    <property type="molecule type" value="Genomic_DNA"/>
</dbReference>
<name>A0A926FM24_AERHY</name>
<protein>
    <submittedName>
        <fullName evidence="2">Uncharacterized protein</fullName>
    </submittedName>
</protein>
<evidence type="ECO:0000256" key="1">
    <source>
        <dbReference type="SAM" id="MobiDB-lite"/>
    </source>
</evidence>